<dbReference type="SUPFAM" id="SSF51998">
    <property type="entry name" value="PFL-like glycyl radical enzymes"/>
    <property type="match status" value="1"/>
</dbReference>
<evidence type="ECO:0000256" key="10">
    <source>
        <dbReference type="ARBA" id="ARBA00023285"/>
    </source>
</evidence>
<comment type="catalytic activity">
    <reaction evidence="12 13">
        <text>a 2'-deoxyribonucleoside 5'-diphosphate + [thioredoxin]-disulfide + H2O = a ribonucleoside 5'-diphosphate + [thioredoxin]-dithiol</text>
        <dbReference type="Rhea" id="RHEA:23252"/>
        <dbReference type="Rhea" id="RHEA-COMP:10698"/>
        <dbReference type="Rhea" id="RHEA-COMP:10700"/>
        <dbReference type="ChEBI" id="CHEBI:15377"/>
        <dbReference type="ChEBI" id="CHEBI:29950"/>
        <dbReference type="ChEBI" id="CHEBI:50058"/>
        <dbReference type="ChEBI" id="CHEBI:57930"/>
        <dbReference type="ChEBI" id="CHEBI:73316"/>
        <dbReference type="EC" id="1.17.4.1"/>
    </reaction>
</comment>
<feature type="domain" description="Ribonucleotide reductase large subunit N-terminal" evidence="14">
    <location>
        <begin position="2"/>
        <end position="80"/>
    </location>
</feature>
<keyword evidence="3 13" id="KW-0846">Cobalamin</keyword>
<evidence type="ECO:0000256" key="1">
    <source>
        <dbReference type="ARBA" id="ARBA00001922"/>
    </source>
</evidence>
<dbReference type="GO" id="GO:0009263">
    <property type="term" value="P:deoxyribonucleotide biosynthetic process"/>
    <property type="evidence" value="ECO:0007669"/>
    <property type="project" value="UniProtKB-KW"/>
</dbReference>
<dbReference type="InterPro" id="IPR050862">
    <property type="entry name" value="RdRp_reductase_class-2"/>
</dbReference>
<dbReference type="Pfam" id="PF02867">
    <property type="entry name" value="Ribonuc_red_lgC"/>
    <property type="match status" value="2"/>
</dbReference>
<evidence type="ECO:0000256" key="8">
    <source>
        <dbReference type="ARBA" id="ARBA00023116"/>
    </source>
</evidence>
<evidence type="ECO:0000256" key="2">
    <source>
        <dbReference type="ARBA" id="ARBA00007405"/>
    </source>
</evidence>
<keyword evidence="8" id="KW-0215">Deoxyribonucleotide synthesis</keyword>
<reference evidence="16 17" key="1">
    <citation type="submission" date="2016-09" db="EMBL/GenBank/DDBJ databases">
        <title>Draft genome sequence for the type strain of Desulfuribacillus alkaliarsenatis AHT28, an obligately anaerobic, sulfidogenic bacterium isolated from Russian soda lake sediments.</title>
        <authorList>
            <person name="Abin C.A."/>
            <person name="Hollibaugh J.T."/>
        </authorList>
    </citation>
    <scope>NUCLEOTIDE SEQUENCE [LARGE SCALE GENOMIC DNA]</scope>
    <source>
        <strain evidence="16 17">AHT28</strain>
    </source>
</reference>
<dbReference type="PANTHER" id="PTHR43371:SF1">
    <property type="entry name" value="RIBONUCLEOSIDE-DIPHOSPHATE REDUCTASE"/>
    <property type="match status" value="1"/>
</dbReference>
<evidence type="ECO:0000256" key="4">
    <source>
        <dbReference type="ARBA" id="ARBA00022634"/>
    </source>
</evidence>
<keyword evidence="6" id="KW-0067">ATP-binding</keyword>
<comment type="function">
    <text evidence="13">Catalyzes the reduction of ribonucleotides to deoxyribonucleotides. May function to provide a pool of deoxyribonucleotide precursors for DNA repair during oxygen limitation and/or for immediate growth after restoration of oxygen.</text>
</comment>
<name>A0A1E5G5F8_9FIRM</name>
<evidence type="ECO:0000256" key="5">
    <source>
        <dbReference type="ARBA" id="ARBA00022741"/>
    </source>
</evidence>
<feature type="domain" description="Ribonucleotide reductase large subunit C-terminal" evidence="15">
    <location>
        <begin position="404"/>
        <end position="550"/>
    </location>
</feature>
<gene>
    <name evidence="16" type="ORF">BHF68_01730</name>
</gene>
<dbReference type="NCBIfam" id="TIGR02504">
    <property type="entry name" value="NrdJ_Z"/>
    <property type="match status" value="1"/>
</dbReference>
<dbReference type="InterPro" id="IPR000788">
    <property type="entry name" value="RNR_lg_C"/>
</dbReference>
<dbReference type="GO" id="GO:0005524">
    <property type="term" value="F:ATP binding"/>
    <property type="evidence" value="ECO:0007669"/>
    <property type="project" value="UniProtKB-KW"/>
</dbReference>
<evidence type="ECO:0000256" key="13">
    <source>
        <dbReference type="RuleBase" id="RU364064"/>
    </source>
</evidence>
<evidence type="ECO:0000313" key="17">
    <source>
        <dbReference type="Proteomes" id="UP000094296"/>
    </source>
</evidence>
<dbReference type="OrthoDB" id="9762933at2"/>
<dbReference type="Pfam" id="PF00317">
    <property type="entry name" value="Ribonuc_red_lgN"/>
    <property type="match status" value="1"/>
</dbReference>
<dbReference type="UniPathway" id="UPA00326"/>
<comment type="caution">
    <text evidence="16">The sequence shown here is derived from an EMBL/GenBank/DDBJ whole genome shotgun (WGS) entry which is preliminary data.</text>
</comment>
<proteinExistence type="inferred from homology"/>
<dbReference type="GO" id="GO:0031419">
    <property type="term" value="F:cobalamin binding"/>
    <property type="evidence" value="ECO:0007669"/>
    <property type="project" value="UniProtKB-KW"/>
</dbReference>
<feature type="domain" description="Ribonucleotide reductase large subunit C-terminal" evidence="15">
    <location>
        <begin position="84"/>
        <end position="400"/>
    </location>
</feature>
<dbReference type="InterPro" id="IPR013509">
    <property type="entry name" value="RNR_lsu_N"/>
</dbReference>
<dbReference type="AlphaFoldDB" id="A0A1E5G5F8"/>
<dbReference type="STRING" id="766136.BHF68_01730"/>
<evidence type="ECO:0000256" key="7">
    <source>
        <dbReference type="ARBA" id="ARBA00023002"/>
    </source>
</evidence>
<comment type="function">
    <text evidence="11">Provides the precursors necessary for DNA synthesis. Catalyzes the biosynthesis of deoxyribonucleotides from the corresponding ribonucleotides.</text>
</comment>
<dbReference type="PRINTS" id="PR01183">
    <property type="entry name" value="RIBORDTASEM1"/>
</dbReference>
<evidence type="ECO:0000256" key="11">
    <source>
        <dbReference type="ARBA" id="ARBA00024942"/>
    </source>
</evidence>
<organism evidence="16 17">
    <name type="scientific">Desulfuribacillus alkaliarsenatis</name>
    <dbReference type="NCBI Taxonomy" id="766136"/>
    <lineage>
        <taxon>Bacteria</taxon>
        <taxon>Bacillati</taxon>
        <taxon>Bacillota</taxon>
        <taxon>Desulfuribacillia</taxon>
        <taxon>Desulfuribacillales</taxon>
        <taxon>Desulfuribacillaceae</taxon>
        <taxon>Desulfuribacillus</taxon>
    </lineage>
</organism>
<sequence length="580" mass="64173">MELSQAAKAILEKRYLKKKYGQVIETPEDMFRRVANNIAMAEENYCKHHVAEMTEAFFQIMTRLEFLPNSPTLMNAGRDLQQLSACFVIPVEDSIEGIFDALKVAALIHKSGGGTGFSFSRLRPKNDTVQTTGGVASGPLSFMKIFNVATEEIKQGGARRGANMAILRVDHPDILDFIKAKKDATKYTNFNFSVAITDEFMQAVAVNTTYGLRNPHTNKIVTELLATDVYNAIIDMAWHNGEPGVVFIDRINGANPTPHVGYIESTNPCGEQPLLPYESCNLGSINLAKFVNDNKEIDWERLKYVTGTAVQFLDNVIDMNQYPLESIAEVTKGNRKIGLGVMGFTDMLIQLGVGYAEDRAVEIAEQVMGFIHTEARNASKELATWRGAFPNYKGSIYEQQGLPLRNATLTTIAPTGTISMIADCSSGIEPLYALAYKRKIIDEESDMQINQHVKKLLEEHGINNKNLLERISERGSVQGINEIPLELQKLLVTAHDITPKQHVRMQAAFQKYTDNAVSKTVNFPSNASKGDIAKVFNLAYETGCKGITVYRDGSRLGQILQVSSVTNGGYMQTCPKCASD</sequence>
<dbReference type="Gene3D" id="3.20.70.20">
    <property type="match status" value="1"/>
</dbReference>
<dbReference type="InterPro" id="IPR008926">
    <property type="entry name" value="RNR_R1-su_N"/>
</dbReference>
<evidence type="ECO:0000256" key="3">
    <source>
        <dbReference type="ARBA" id="ARBA00022628"/>
    </source>
</evidence>
<keyword evidence="17" id="KW-1185">Reference proteome</keyword>
<evidence type="ECO:0000256" key="12">
    <source>
        <dbReference type="ARBA" id="ARBA00047754"/>
    </source>
</evidence>
<dbReference type="SUPFAM" id="SSF48168">
    <property type="entry name" value="R1 subunit of ribonucleotide reductase, N-terminal domain"/>
    <property type="match status" value="1"/>
</dbReference>
<dbReference type="FunFam" id="3.20.70.20:FF:000018">
    <property type="entry name" value="Vitamin B12-dependent ribonucleotide reductase"/>
    <property type="match status" value="1"/>
</dbReference>
<dbReference type="EC" id="1.17.4.1" evidence="13"/>
<keyword evidence="10 13" id="KW-0170">Cobalt</keyword>
<comment type="similarity">
    <text evidence="2 13">Belongs to the ribonucleoside diphosphate reductase class-2 family.</text>
</comment>
<keyword evidence="9" id="KW-1015">Disulfide bond</keyword>
<evidence type="ECO:0000313" key="16">
    <source>
        <dbReference type="EMBL" id="OEF98421.1"/>
    </source>
</evidence>
<evidence type="ECO:0000259" key="14">
    <source>
        <dbReference type="Pfam" id="PF00317"/>
    </source>
</evidence>
<dbReference type="GO" id="GO:0071897">
    <property type="term" value="P:DNA biosynthetic process"/>
    <property type="evidence" value="ECO:0007669"/>
    <property type="project" value="UniProtKB-KW"/>
</dbReference>
<evidence type="ECO:0000256" key="6">
    <source>
        <dbReference type="ARBA" id="ARBA00022840"/>
    </source>
</evidence>
<keyword evidence="5 13" id="KW-0547">Nucleotide-binding</keyword>
<dbReference type="CDD" id="cd02888">
    <property type="entry name" value="RNR_II_dimer"/>
    <property type="match status" value="1"/>
</dbReference>
<keyword evidence="7 13" id="KW-0560">Oxidoreductase</keyword>
<dbReference type="RefSeq" id="WP_069641913.1">
    <property type="nucleotide sequence ID" value="NZ_MIJE01000001.1"/>
</dbReference>
<protein>
    <recommendedName>
        <fullName evidence="13">Vitamin B12-dependent ribonucleotide reductase</fullName>
        <ecNumber evidence="13">1.17.4.1</ecNumber>
    </recommendedName>
</protein>
<evidence type="ECO:0000256" key="9">
    <source>
        <dbReference type="ARBA" id="ARBA00023157"/>
    </source>
</evidence>
<dbReference type="EMBL" id="MIJE01000001">
    <property type="protein sequence ID" value="OEF98421.1"/>
    <property type="molecule type" value="Genomic_DNA"/>
</dbReference>
<keyword evidence="4 13" id="KW-0237">DNA synthesis</keyword>
<dbReference type="Proteomes" id="UP000094296">
    <property type="component" value="Unassembled WGS sequence"/>
</dbReference>
<dbReference type="GO" id="GO:0004748">
    <property type="term" value="F:ribonucleoside-diphosphate reductase activity, thioredoxin disulfide as acceptor"/>
    <property type="evidence" value="ECO:0007669"/>
    <property type="project" value="UniProtKB-EC"/>
</dbReference>
<dbReference type="InterPro" id="IPR013344">
    <property type="entry name" value="RNR_NrdJ/NrdZ"/>
</dbReference>
<accession>A0A1E5G5F8</accession>
<dbReference type="PANTHER" id="PTHR43371">
    <property type="entry name" value="VITAMIN B12-DEPENDENT RIBONUCLEOTIDE REDUCTASE"/>
    <property type="match status" value="1"/>
</dbReference>
<comment type="cofactor">
    <cofactor evidence="1 13">
        <name>adenosylcob(III)alamin</name>
        <dbReference type="ChEBI" id="CHEBI:18408"/>
    </cofactor>
</comment>
<evidence type="ECO:0000259" key="15">
    <source>
        <dbReference type="Pfam" id="PF02867"/>
    </source>
</evidence>